<name>A0ABU6YJJ0_9FABA</name>
<dbReference type="PROSITE" id="PS51999">
    <property type="entry name" value="ZF_GRF"/>
    <property type="match status" value="1"/>
</dbReference>
<feature type="domain" description="GRF-type" evidence="6">
    <location>
        <begin position="30"/>
        <end position="69"/>
    </location>
</feature>
<evidence type="ECO:0000256" key="4">
    <source>
        <dbReference type="PROSITE-ProRule" id="PRU01343"/>
    </source>
</evidence>
<dbReference type="Proteomes" id="UP001341840">
    <property type="component" value="Unassembled WGS sequence"/>
</dbReference>
<feature type="region of interest" description="Disordered" evidence="5">
    <location>
        <begin position="83"/>
        <end position="102"/>
    </location>
</feature>
<proteinExistence type="predicted"/>
<evidence type="ECO:0000256" key="3">
    <source>
        <dbReference type="ARBA" id="ARBA00022833"/>
    </source>
</evidence>
<evidence type="ECO:0000259" key="6">
    <source>
        <dbReference type="PROSITE" id="PS51999"/>
    </source>
</evidence>
<gene>
    <name evidence="7" type="ORF">PIB30_063169</name>
</gene>
<organism evidence="7 8">
    <name type="scientific">Stylosanthes scabra</name>
    <dbReference type="NCBI Taxonomy" id="79078"/>
    <lineage>
        <taxon>Eukaryota</taxon>
        <taxon>Viridiplantae</taxon>
        <taxon>Streptophyta</taxon>
        <taxon>Embryophyta</taxon>
        <taxon>Tracheophyta</taxon>
        <taxon>Spermatophyta</taxon>
        <taxon>Magnoliopsida</taxon>
        <taxon>eudicotyledons</taxon>
        <taxon>Gunneridae</taxon>
        <taxon>Pentapetalae</taxon>
        <taxon>rosids</taxon>
        <taxon>fabids</taxon>
        <taxon>Fabales</taxon>
        <taxon>Fabaceae</taxon>
        <taxon>Papilionoideae</taxon>
        <taxon>50 kb inversion clade</taxon>
        <taxon>dalbergioids sensu lato</taxon>
        <taxon>Dalbergieae</taxon>
        <taxon>Pterocarpus clade</taxon>
        <taxon>Stylosanthes</taxon>
    </lineage>
</organism>
<accession>A0ABU6YJJ0</accession>
<dbReference type="EMBL" id="JASCZI010242253">
    <property type="protein sequence ID" value="MED6210334.1"/>
    <property type="molecule type" value="Genomic_DNA"/>
</dbReference>
<sequence>MDLSQGDSLVLSSGSSMARSINNHKRRHLCFCGEELVVMSSSSGSSHGRRYVASGRKPKCSFFEWIDEDEKVELSLHDERDRHGMARTNATGWSQRRETTEN</sequence>
<evidence type="ECO:0000313" key="7">
    <source>
        <dbReference type="EMBL" id="MED6210334.1"/>
    </source>
</evidence>
<evidence type="ECO:0000313" key="8">
    <source>
        <dbReference type="Proteomes" id="UP001341840"/>
    </source>
</evidence>
<evidence type="ECO:0000256" key="5">
    <source>
        <dbReference type="SAM" id="MobiDB-lite"/>
    </source>
</evidence>
<keyword evidence="2 4" id="KW-0863">Zinc-finger</keyword>
<comment type="caution">
    <text evidence="7">The sequence shown here is derived from an EMBL/GenBank/DDBJ whole genome shotgun (WGS) entry which is preliminary data.</text>
</comment>
<protein>
    <recommendedName>
        <fullName evidence="6">GRF-type domain-containing protein</fullName>
    </recommendedName>
</protein>
<keyword evidence="3" id="KW-0862">Zinc</keyword>
<keyword evidence="8" id="KW-1185">Reference proteome</keyword>
<evidence type="ECO:0000256" key="1">
    <source>
        <dbReference type="ARBA" id="ARBA00022723"/>
    </source>
</evidence>
<dbReference type="InterPro" id="IPR010666">
    <property type="entry name" value="Znf_GRF"/>
</dbReference>
<reference evidence="7 8" key="1">
    <citation type="journal article" date="2023" name="Plants (Basel)">
        <title>Bridging the Gap: Combining Genomics and Transcriptomics Approaches to Understand Stylosanthes scabra, an Orphan Legume from the Brazilian Caatinga.</title>
        <authorList>
            <person name="Ferreira-Neto J.R.C."/>
            <person name="da Silva M.D."/>
            <person name="Binneck E."/>
            <person name="de Melo N.F."/>
            <person name="da Silva R.H."/>
            <person name="de Melo A.L.T.M."/>
            <person name="Pandolfi V."/>
            <person name="Bustamante F.O."/>
            <person name="Brasileiro-Vidal A.C."/>
            <person name="Benko-Iseppon A.M."/>
        </authorList>
    </citation>
    <scope>NUCLEOTIDE SEQUENCE [LARGE SCALE GENOMIC DNA]</scope>
    <source>
        <tissue evidence="7">Leaves</tissue>
    </source>
</reference>
<evidence type="ECO:0000256" key="2">
    <source>
        <dbReference type="ARBA" id="ARBA00022771"/>
    </source>
</evidence>
<keyword evidence="1" id="KW-0479">Metal-binding</keyword>